<dbReference type="EMBL" id="KN559270">
    <property type="protein sequence ID" value="KHJ86833.1"/>
    <property type="molecule type" value="Genomic_DNA"/>
</dbReference>
<proteinExistence type="predicted"/>
<dbReference type="GO" id="GO:0016787">
    <property type="term" value="F:hydrolase activity"/>
    <property type="evidence" value="ECO:0007669"/>
    <property type="project" value="UniProtKB-KW"/>
</dbReference>
<dbReference type="InterPro" id="IPR050628">
    <property type="entry name" value="SNF2_RAD54_helicase_TF"/>
</dbReference>
<dbReference type="Pfam" id="PF00271">
    <property type="entry name" value="Helicase_C"/>
    <property type="match status" value="1"/>
</dbReference>
<dbReference type="GO" id="GO:0005524">
    <property type="term" value="F:ATP binding"/>
    <property type="evidence" value="ECO:0007669"/>
    <property type="project" value="UniProtKB-KW"/>
</dbReference>
<sequence>MALQLLDSIIEGEERCVIVSQWTSFLALLEKHIRKRFPNVNCSSITGEVTPAERQSRVDEFNSPKGHLDVMLVSIKAGGVGLNLTGANHLILMDLHWNPALELQASDRVHRMGQTKHVFIHK</sequence>
<dbReference type="Proteomes" id="UP000053660">
    <property type="component" value="Unassembled WGS sequence"/>
</dbReference>
<gene>
    <name evidence="5" type="ORF">OESDEN_13402</name>
</gene>
<keyword evidence="1" id="KW-0547">Nucleotide-binding</keyword>
<feature type="domain" description="Helicase C-terminal" evidence="4">
    <location>
        <begin position="4"/>
        <end position="122"/>
    </location>
</feature>
<organism evidence="5 6">
    <name type="scientific">Oesophagostomum dentatum</name>
    <name type="common">Nodular worm</name>
    <dbReference type="NCBI Taxonomy" id="61180"/>
    <lineage>
        <taxon>Eukaryota</taxon>
        <taxon>Metazoa</taxon>
        <taxon>Ecdysozoa</taxon>
        <taxon>Nematoda</taxon>
        <taxon>Chromadorea</taxon>
        <taxon>Rhabditida</taxon>
        <taxon>Rhabditina</taxon>
        <taxon>Rhabditomorpha</taxon>
        <taxon>Strongyloidea</taxon>
        <taxon>Strongylidae</taxon>
        <taxon>Oesophagostomum</taxon>
    </lineage>
</organism>
<keyword evidence="2" id="KW-0378">Hydrolase</keyword>
<dbReference type="OrthoDB" id="423559at2759"/>
<evidence type="ECO:0000256" key="2">
    <source>
        <dbReference type="ARBA" id="ARBA00022801"/>
    </source>
</evidence>
<dbReference type="SMART" id="SM00490">
    <property type="entry name" value="HELICc"/>
    <property type="match status" value="1"/>
</dbReference>
<evidence type="ECO:0000313" key="5">
    <source>
        <dbReference type="EMBL" id="KHJ86833.1"/>
    </source>
</evidence>
<dbReference type="InterPro" id="IPR049730">
    <property type="entry name" value="SNF2/RAD54-like_C"/>
</dbReference>
<dbReference type="GO" id="GO:0004386">
    <property type="term" value="F:helicase activity"/>
    <property type="evidence" value="ECO:0007669"/>
    <property type="project" value="UniProtKB-KW"/>
</dbReference>
<dbReference type="GO" id="GO:0008094">
    <property type="term" value="F:ATP-dependent activity, acting on DNA"/>
    <property type="evidence" value="ECO:0007669"/>
    <property type="project" value="TreeGrafter"/>
</dbReference>
<protein>
    <submittedName>
        <fullName evidence="5">Helicase protein</fullName>
    </submittedName>
</protein>
<reference evidence="5 6" key="1">
    <citation type="submission" date="2014-03" db="EMBL/GenBank/DDBJ databases">
        <title>Draft genome of the hookworm Oesophagostomum dentatum.</title>
        <authorList>
            <person name="Mitreva M."/>
        </authorList>
    </citation>
    <scope>NUCLEOTIDE SEQUENCE [LARGE SCALE GENOMIC DNA]</scope>
    <source>
        <strain evidence="5 6">OD-Hann</strain>
    </source>
</reference>
<name>A0A0B1SNB7_OESDE</name>
<dbReference type="PANTHER" id="PTHR45626:SF50">
    <property type="entry name" value="TRANSCRIPTION TERMINATION FACTOR 2"/>
    <property type="match status" value="1"/>
</dbReference>
<dbReference type="AlphaFoldDB" id="A0A0B1SNB7"/>
<evidence type="ECO:0000256" key="1">
    <source>
        <dbReference type="ARBA" id="ARBA00022741"/>
    </source>
</evidence>
<keyword evidence="5" id="KW-0347">Helicase</keyword>
<dbReference type="Gene3D" id="3.40.50.300">
    <property type="entry name" value="P-loop containing nucleotide triphosphate hydrolases"/>
    <property type="match status" value="1"/>
</dbReference>
<dbReference type="CDD" id="cd18793">
    <property type="entry name" value="SF2_C_SNF"/>
    <property type="match status" value="1"/>
</dbReference>
<dbReference type="PANTHER" id="PTHR45626">
    <property type="entry name" value="TRANSCRIPTION TERMINATION FACTOR 2-RELATED"/>
    <property type="match status" value="1"/>
</dbReference>
<keyword evidence="6" id="KW-1185">Reference proteome</keyword>
<evidence type="ECO:0000313" key="6">
    <source>
        <dbReference type="Proteomes" id="UP000053660"/>
    </source>
</evidence>
<dbReference type="GO" id="GO:0006281">
    <property type="term" value="P:DNA repair"/>
    <property type="evidence" value="ECO:0007669"/>
    <property type="project" value="TreeGrafter"/>
</dbReference>
<dbReference type="PROSITE" id="PS51194">
    <property type="entry name" value="HELICASE_CTER"/>
    <property type="match status" value="1"/>
</dbReference>
<dbReference type="GO" id="GO:0005634">
    <property type="term" value="C:nucleus"/>
    <property type="evidence" value="ECO:0007669"/>
    <property type="project" value="TreeGrafter"/>
</dbReference>
<dbReference type="InterPro" id="IPR001650">
    <property type="entry name" value="Helicase_C-like"/>
</dbReference>
<accession>A0A0B1SNB7</accession>
<dbReference type="SUPFAM" id="SSF52540">
    <property type="entry name" value="P-loop containing nucleoside triphosphate hydrolases"/>
    <property type="match status" value="1"/>
</dbReference>
<dbReference type="InterPro" id="IPR027417">
    <property type="entry name" value="P-loop_NTPase"/>
</dbReference>
<evidence type="ECO:0000259" key="4">
    <source>
        <dbReference type="PROSITE" id="PS51194"/>
    </source>
</evidence>
<evidence type="ECO:0000256" key="3">
    <source>
        <dbReference type="ARBA" id="ARBA00022840"/>
    </source>
</evidence>
<keyword evidence="3" id="KW-0067">ATP-binding</keyword>